<name>A0A165HG16_EXIGL</name>
<reference evidence="2 3" key="1">
    <citation type="journal article" date="2016" name="Mol. Biol. Evol.">
        <title>Comparative Genomics of Early-Diverging Mushroom-Forming Fungi Provides Insights into the Origins of Lignocellulose Decay Capabilities.</title>
        <authorList>
            <person name="Nagy L.G."/>
            <person name="Riley R."/>
            <person name="Tritt A."/>
            <person name="Adam C."/>
            <person name="Daum C."/>
            <person name="Floudas D."/>
            <person name="Sun H."/>
            <person name="Yadav J.S."/>
            <person name="Pangilinan J."/>
            <person name="Larsson K.H."/>
            <person name="Matsuura K."/>
            <person name="Barry K."/>
            <person name="Labutti K."/>
            <person name="Kuo R."/>
            <person name="Ohm R.A."/>
            <person name="Bhattacharya S.S."/>
            <person name="Shirouzu T."/>
            <person name="Yoshinaga Y."/>
            <person name="Martin F.M."/>
            <person name="Grigoriev I.V."/>
            <person name="Hibbett D.S."/>
        </authorList>
    </citation>
    <scope>NUCLEOTIDE SEQUENCE [LARGE SCALE GENOMIC DNA]</scope>
    <source>
        <strain evidence="2 3">HHB12029</strain>
    </source>
</reference>
<evidence type="ECO:0000313" key="3">
    <source>
        <dbReference type="Proteomes" id="UP000077266"/>
    </source>
</evidence>
<dbReference type="EMBL" id="KV426018">
    <property type="protein sequence ID" value="KZV91912.1"/>
    <property type="molecule type" value="Genomic_DNA"/>
</dbReference>
<keyword evidence="3" id="KW-1185">Reference proteome</keyword>
<protein>
    <recommendedName>
        <fullName evidence="1">CHAT domain-containing protein</fullName>
    </recommendedName>
</protein>
<dbReference type="InterPro" id="IPR011990">
    <property type="entry name" value="TPR-like_helical_dom_sf"/>
</dbReference>
<feature type="domain" description="CHAT" evidence="1">
    <location>
        <begin position="552"/>
        <end position="841"/>
    </location>
</feature>
<proteinExistence type="predicted"/>
<organism evidence="2 3">
    <name type="scientific">Exidia glandulosa HHB12029</name>
    <dbReference type="NCBI Taxonomy" id="1314781"/>
    <lineage>
        <taxon>Eukaryota</taxon>
        <taxon>Fungi</taxon>
        <taxon>Dikarya</taxon>
        <taxon>Basidiomycota</taxon>
        <taxon>Agaricomycotina</taxon>
        <taxon>Agaricomycetes</taxon>
        <taxon>Auriculariales</taxon>
        <taxon>Exidiaceae</taxon>
        <taxon>Exidia</taxon>
    </lineage>
</organism>
<dbReference type="InParanoid" id="A0A165HG16"/>
<evidence type="ECO:0000313" key="2">
    <source>
        <dbReference type="EMBL" id="KZV91912.1"/>
    </source>
</evidence>
<dbReference type="AlphaFoldDB" id="A0A165HG16"/>
<dbReference type="Gene3D" id="1.25.40.10">
    <property type="entry name" value="Tetratricopeptide repeat domain"/>
    <property type="match status" value="1"/>
</dbReference>
<sequence length="844" mass="93205">MNLTRLQRHGDSADFLEEATLAFRRVLELTPDDHPQLPKYVSRYSHCLRRRLRSCDDPATLREASTWSRCAVELLPDTCVEKPELLAALGSLLMLHGSVDDIQEAIAMLVRATELAPYGEHPEKTLILTALAECFRRRFESDLHPDDCASSVAAASSALRLQPDSVGALRCLGRALLHRVCVENLSASVTDLNDAILHLQHASDIVLASNDVDHEVNIALARSLTMRFRRLGYTAASDMVYAIKLLERAIDQLPDDHYAKPAYLHTLANALGKRYHHSQDTSDAQNAIKAAREALYLLPSSDPRRPDLWVELSFLQRLLEEVTAMYGRIINLIPQVAWLGDEIDRRFELLSSYSERNIVGAAVAHALAMNDVTSALEWFEQGRAVVWTQINGLRTPVDELRTHDEPKFRDLALRLECTAQALENAGNVPGSRTGHQDKVEEHRRLAEDYRELLDEIRRLPGFEKFLLPRSRNELSLAAAHGPVACINMHSSRCDALVLYGSELHHVPLPNLSPEVADEWRETLGKSLGLDFARTRESRPAGTASSNGLLGILRQMWAVVVQPIFAVLGWTDGGLVHERRIKWCTRSSLAFLPLHAAGLYNGSALNACDIAVSSYTSTLVALLPQARASAPAASAPPSILMLAQPNAPNARSLPGTEREFEHVQKYFSAPSSTFLLGPEGTTDAVLNDMSKHPYIHLACHGRQGVADPMSSSFLLADGDLSLHKLMEKSFRSGELAFLSACETSKGHAKMPDEAVHLAAGMLAVGYRSVVGTMWSVSDDLAPVVADEFYKRVLQLPTVDGRPDVAYALHIATGVLREPILKEQLAKKEVDDVAFAMWVPFVHFGL</sequence>
<accession>A0A165HG16</accession>
<dbReference type="Pfam" id="PF12770">
    <property type="entry name" value="CHAT"/>
    <property type="match status" value="1"/>
</dbReference>
<evidence type="ECO:0000259" key="1">
    <source>
        <dbReference type="Pfam" id="PF12770"/>
    </source>
</evidence>
<dbReference type="InterPro" id="IPR024983">
    <property type="entry name" value="CHAT_dom"/>
</dbReference>
<dbReference type="Proteomes" id="UP000077266">
    <property type="component" value="Unassembled WGS sequence"/>
</dbReference>
<dbReference type="STRING" id="1314781.A0A165HG16"/>
<gene>
    <name evidence="2" type="ORF">EXIGLDRAFT_615096</name>
</gene>
<dbReference type="OrthoDB" id="3261813at2759"/>
<dbReference type="SUPFAM" id="SSF48452">
    <property type="entry name" value="TPR-like"/>
    <property type="match status" value="1"/>
</dbReference>